<evidence type="ECO:0000313" key="2">
    <source>
        <dbReference type="EMBL" id="MDP9843069.1"/>
    </source>
</evidence>
<accession>A0ABT9QAV5</accession>
<dbReference type="RefSeq" id="WP_307557019.1">
    <property type="nucleotide sequence ID" value="NZ_JAUSQU010000001.1"/>
</dbReference>
<evidence type="ECO:0000313" key="3">
    <source>
        <dbReference type="Proteomes" id="UP001225356"/>
    </source>
</evidence>
<protein>
    <submittedName>
        <fullName evidence="2">Uncharacterized protein</fullName>
    </submittedName>
</protein>
<feature type="compositionally biased region" description="Basic and acidic residues" evidence="1">
    <location>
        <begin position="1"/>
        <end position="37"/>
    </location>
</feature>
<name>A0ABT9QAV5_9ACTN</name>
<feature type="region of interest" description="Disordered" evidence="1">
    <location>
        <begin position="1"/>
        <end position="46"/>
    </location>
</feature>
<sequence>MEHIGHQRSPREESTPADDHCADHAHEETQPDSTRETSEEDPPTAA</sequence>
<gene>
    <name evidence="2" type="ORF">J2853_002280</name>
</gene>
<dbReference type="Proteomes" id="UP001225356">
    <property type="component" value="Unassembled WGS sequence"/>
</dbReference>
<proteinExistence type="predicted"/>
<dbReference type="EMBL" id="JAUSQU010000001">
    <property type="protein sequence ID" value="MDP9843069.1"/>
    <property type="molecule type" value="Genomic_DNA"/>
</dbReference>
<keyword evidence="3" id="KW-1185">Reference proteome</keyword>
<comment type="caution">
    <text evidence="2">The sequence shown here is derived from an EMBL/GenBank/DDBJ whole genome shotgun (WGS) entry which is preliminary data.</text>
</comment>
<reference evidence="2 3" key="1">
    <citation type="submission" date="2023-07" db="EMBL/GenBank/DDBJ databases">
        <title>Sequencing the genomes of 1000 actinobacteria strains.</title>
        <authorList>
            <person name="Klenk H.-P."/>
        </authorList>
    </citation>
    <scope>NUCLEOTIDE SEQUENCE [LARGE SCALE GENOMIC DNA]</scope>
    <source>
        <strain evidence="2 3">DSM 46740</strain>
    </source>
</reference>
<evidence type="ECO:0000256" key="1">
    <source>
        <dbReference type="SAM" id="MobiDB-lite"/>
    </source>
</evidence>
<organism evidence="2 3">
    <name type="scientific">Streptosporangium lutulentum</name>
    <dbReference type="NCBI Taxonomy" id="1461250"/>
    <lineage>
        <taxon>Bacteria</taxon>
        <taxon>Bacillati</taxon>
        <taxon>Actinomycetota</taxon>
        <taxon>Actinomycetes</taxon>
        <taxon>Streptosporangiales</taxon>
        <taxon>Streptosporangiaceae</taxon>
        <taxon>Streptosporangium</taxon>
    </lineage>
</organism>